<dbReference type="PANTHER" id="PTHR33420">
    <property type="entry name" value="FIMBRIAL SUBUNIT ELFA-RELATED"/>
    <property type="match status" value="1"/>
</dbReference>
<evidence type="ECO:0000256" key="3">
    <source>
        <dbReference type="ARBA" id="ARBA00022729"/>
    </source>
</evidence>
<keyword evidence="4" id="KW-0281">Fimbrium</keyword>
<evidence type="ECO:0000256" key="2">
    <source>
        <dbReference type="ARBA" id="ARBA00006671"/>
    </source>
</evidence>
<dbReference type="STRING" id="368603.AYY16_09730"/>
<name>A0A1B8HLL3_9GAMM</name>
<evidence type="ECO:0000256" key="1">
    <source>
        <dbReference type="ARBA" id="ARBA00004561"/>
    </source>
</evidence>
<dbReference type="Gene3D" id="2.60.40.1090">
    <property type="entry name" value="Fimbrial-type adhesion domain"/>
    <property type="match status" value="1"/>
</dbReference>
<dbReference type="SUPFAM" id="SSF49401">
    <property type="entry name" value="Bacterial adhesins"/>
    <property type="match status" value="1"/>
</dbReference>
<dbReference type="InterPro" id="IPR050263">
    <property type="entry name" value="Bact_Fimbrial_Adh_Pro"/>
</dbReference>
<comment type="caution">
    <text evidence="6">The sequence shown here is derived from an EMBL/GenBank/DDBJ whole genome shotgun (WGS) entry which is preliminary data.</text>
</comment>
<dbReference type="GO" id="GO:0043709">
    <property type="term" value="P:cell adhesion involved in single-species biofilm formation"/>
    <property type="evidence" value="ECO:0007669"/>
    <property type="project" value="TreeGrafter"/>
</dbReference>
<evidence type="ECO:0000313" key="7">
    <source>
        <dbReference type="Proteomes" id="UP000092247"/>
    </source>
</evidence>
<evidence type="ECO:0000313" key="6">
    <source>
        <dbReference type="EMBL" id="OBU10335.1"/>
    </source>
</evidence>
<dbReference type="Proteomes" id="UP000092247">
    <property type="component" value="Unassembled WGS sequence"/>
</dbReference>
<dbReference type="InterPro" id="IPR036937">
    <property type="entry name" value="Adhesion_dom_fimbrial_sf"/>
</dbReference>
<keyword evidence="3" id="KW-0732">Signal</keyword>
<gene>
    <name evidence="6" type="ORF">AYY17_15990</name>
</gene>
<protein>
    <recommendedName>
        <fullName evidence="5">Fimbrial-type adhesion domain-containing protein</fullName>
    </recommendedName>
</protein>
<feature type="domain" description="Fimbrial-type adhesion" evidence="5">
    <location>
        <begin position="34"/>
        <end position="183"/>
    </location>
</feature>
<organism evidence="6 7">
    <name type="scientific">Morganella psychrotolerans</name>
    <dbReference type="NCBI Taxonomy" id="368603"/>
    <lineage>
        <taxon>Bacteria</taxon>
        <taxon>Pseudomonadati</taxon>
        <taxon>Pseudomonadota</taxon>
        <taxon>Gammaproteobacteria</taxon>
        <taxon>Enterobacterales</taxon>
        <taxon>Morganellaceae</taxon>
        <taxon>Morganella</taxon>
    </lineage>
</organism>
<dbReference type="RefSeq" id="WP_067421954.1">
    <property type="nucleotide sequence ID" value="NZ_LZEX01000004.1"/>
</dbReference>
<evidence type="ECO:0000256" key="4">
    <source>
        <dbReference type="ARBA" id="ARBA00023263"/>
    </source>
</evidence>
<comment type="similarity">
    <text evidence="2">Belongs to the fimbrial protein family.</text>
</comment>
<proteinExistence type="inferred from homology"/>
<evidence type="ECO:0000259" key="5">
    <source>
        <dbReference type="Pfam" id="PF00419"/>
    </source>
</evidence>
<dbReference type="AlphaFoldDB" id="A0A1B8HLL3"/>
<dbReference type="EMBL" id="LZEX01000004">
    <property type="protein sequence ID" value="OBU10335.1"/>
    <property type="molecule type" value="Genomic_DNA"/>
</dbReference>
<dbReference type="InterPro" id="IPR000259">
    <property type="entry name" value="Adhesion_dom_fimbrial"/>
</dbReference>
<sequence>MLVMIKKISISLILLVTAVCNMAISFAETVEVRINGRITSNTCELKTPDTHVHLGHWFTHSQSGIGSGIDSVSAAVPFALEFSCPSGAGVKAKLDGNRYSSDSQYYIGLDKGENSAKGVVIEVHHEKSSGSWQSVRYDTSVTLISSSSSGKNNAAMKAFYRQVEPQITGGSGNSSVTMTLEYQ</sequence>
<reference evidence="6 7" key="1">
    <citation type="submission" date="2016-06" db="EMBL/GenBank/DDBJ databases">
        <authorList>
            <person name="Kjaerup R.B."/>
            <person name="Dalgaard T.S."/>
            <person name="Juul-Madsen H.R."/>
        </authorList>
    </citation>
    <scope>NUCLEOTIDE SEQUENCE [LARGE SCALE GENOMIC DNA]</scope>
    <source>
        <strain evidence="6 7">GCSL-Mp3</strain>
    </source>
</reference>
<dbReference type="Pfam" id="PF00419">
    <property type="entry name" value="Fimbrial"/>
    <property type="match status" value="1"/>
</dbReference>
<dbReference type="PANTHER" id="PTHR33420:SF3">
    <property type="entry name" value="FIMBRIAL SUBUNIT ELFA"/>
    <property type="match status" value="1"/>
</dbReference>
<accession>A0A1B8HLL3</accession>
<comment type="subcellular location">
    <subcellularLocation>
        <location evidence="1">Fimbrium</location>
    </subcellularLocation>
</comment>
<dbReference type="InterPro" id="IPR008966">
    <property type="entry name" value="Adhesion_dom_sf"/>
</dbReference>
<dbReference type="GO" id="GO:0009289">
    <property type="term" value="C:pilus"/>
    <property type="evidence" value="ECO:0007669"/>
    <property type="project" value="UniProtKB-SubCell"/>
</dbReference>